<dbReference type="CDD" id="cd02981">
    <property type="entry name" value="PDI_b_family"/>
    <property type="match status" value="1"/>
</dbReference>
<evidence type="ECO:0000256" key="3">
    <source>
        <dbReference type="ARBA" id="ARBA00022729"/>
    </source>
</evidence>
<dbReference type="GO" id="GO:0034976">
    <property type="term" value="P:response to endoplasmic reticulum stress"/>
    <property type="evidence" value="ECO:0000318"/>
    <property type="project" value="GO_Central"/>
</dbReference>
<evidence type="ECO:0000256" key="7">
    <source>
        <dbReference type="ARBA" id="ARBA00056851"/>
    </source>
</evidence>
<dbReference type="InterPro" id="IPR036249">
    <property type="entry name" value="Thioredoxin-like_sf"/>
</dbReference>
<keyword evidence="13" id="KW-1185">Reference proteome</keyword>
<keyword evidence="4" id="KW-0256">Endoplasmic reticulum</keyword>
<reference evidence="12" key="3">
    <citation type="submission" date="2025-09" db="UniProtKB">
        <authorList>
            <consortium name="Ensembl"/>
        </authorList>
    </citation>
    <scope>IDENTIFICATION</scope>
</reference>
<dbReference type="GO" id="GO:0005788">
    <property type="term" value="C:endoplasmic reticulum lumen"/>
    <property type="evidence" value="ECO:0007669"/>
    <property type="project" value="UniProtKB-SubCell"/>
</dbReference>
<evidence type="ECO:0000313" key="13">
    <source>
        <dbReference type="Proteomes" id="UP000001646"/>
    </source>
</evidence>
<dbReference type="GeneID" id="100552786"/>
<dbReference type="Bgee" id="ENSACAG00000010795">
    <property type="expression patterns" value="Expressed in dewlap and 3 other cell types or tissues"/>
</dbReference>
<comment type="subcellular location">
    <subcellularLocation>
        <location evidence="1">Endoplasmic reticulum lumen</location>
    </subcellularLocation>
</comment>
<evidence type="ECO:0000256" key="11">
    <source>
        <dbReference type="SAM" id="SignalP"/>
    </source>
</evidence>
<keyword evidence="3 11" id="KW-0732">Signal</keyword>
<dbReference type="OrthoDB" id="8667660at2759"/>
<dbReference type="Pfam" id="PF13848">
    <property type="entry name" value="Thioredoxin_6"/>
    <property type="match status" value="1"/>
</dbReference>
<dbReference type="PANTHER" id="PTHR18929">
    <property type="entry name" value="PROTEIN DISULFIDE ISOMERASE"/>
    <property type="match status" value="1"/>
</dbReference>
<dbReference type="AlphaFoldDB" id="G1KKJ4"/>
<evidence type="ECO:0000256" key="2">
    <source>
        <dbReference type="ARBA" id="ARBA00006347"/>
    </source>
</evidence>
<reference evidence="12 13" key="1">
    <citation type="submission" date="2009-12" db="EMBL/GenBank/DDBJ databases">
        <title>The Genome Sequence of Anolis carolinensis (Green Anole Lizard).</title>
        <authorList>
            <consortium name="The Genome Sequencing Platform"/>
            <person name="Di Palma F."/>
            <person name="Alfoldi J."/>
            <person name="Heiman D."/>
            <person name="Young S."/>
            <person name="Grabherr M."/>
            <person name="Johnson J."/>
            <person name="Lander E.S."/>
            <person name="Lindblad-Toh K."/>
        </authorList>
    </citation>
    <scope>NUCLEOTIDE SEQUENCE [LARGE SCALE GENOMIC DNA]</scope>
    <source>
        <strain evidence="12 13">JBL SC #1</strain>
    </source>
</reference>
<name>G1KKJ4_ANOCA</name>
<evidence type="ECO:0000256" key="10">
    <source>
        <dbReference type="ARBA" id="ARBA00080133"/>
    </source>
</evidence>
<dbReference type="FunFam" id="3.40.30.10:FF:000232">
    <property type="entry name" value="Endoplasmic reticulum resident protein 27"/>
    <property type="match status" value="1"/>
</dbReference>
<organism evidence="12 13">
    <name type="scientific">Anolis carolinensis</name>
    <name type="common">Green anole</name>
    <name type="synonym">American chameleon</name>
    <dbReference type="NCBI Taxonomy" id="28377"/>
    <lineage>
        <taxon>Eukaryota</taxon>
        <taxon>Metazoa</taxon>
        <taxon>Chordata</taxon>
        <taxon>Craniata</taxon>
        <taxon>Vertebrata</taxon>
        <taxon>Euteleostomi</taxon>
        <taxon>Lepidosauria</taxon>
        <taxon>Squamata</taxon>
        <taxon>Bifurcata</taxon>
        <taxon>Unidentata</taxon>
        <taxon>Episquamata</taxon>
        <taxon>Toxicofera</taxon>
        <taxon>Iguania</taxon>
        <taxon>Dactyloidae</taxon>
        <taxon>Anolis</taxon>
    </lineage>
</organism>
<dbReference type="CTD" id="121506"/>
<evidence type="ECO:0000256" key="9">
    <source>
        <dbReference type="ARBA" id="ARBA00067493"/>
    </source>
</evidence>
<dbReference type="STRING" id="28377.ENSACAP00000010599"/>
<accession>G1KKJ4</accession>
<evidence type="ECO:0000313" key="12">
    <source>
        <dbReference type="Ensembl" id="ENSACAP00000010599.3"/>
    </source>
</evidence>
<keyword evidence="5" id="KW-0325">Glycoprotein</keyword>
<comment type="function">
    <text evidence="7">Specifically binds unfolded proteins and may recruit protein disulfide isomerase PDIA3 to unfolded substrates. Binds protein substrates via a hydrophobic pocket in the C-terminal domain. May play a role in the unfolded stress response.</text>
</comment>
<dbReference type="Proteomes" id="UP000001646">
    <property type="component" value="Chromosome 5"/>
</dbReference>
<protein>
    <recommendedName>
        <fullName evidence="9">Endoplasmic reticulum resident protein 27</fullName>
    </recommendedName>
    <alternativeName>
        <fullName evidence="10">Inactive protein disulfide-isomerase 27</fullName>
    </alternativeName>
</protein>
<dbReference type="GO" id="GO:0006457">
    <property type="term" value="P:protein folding"/>
    <property type="evidence" value="ECO:0000318"/>
    <property type="project" value="GO_Central"/>
</dbReference>
<proteinExistence type="inferred from homology"/>
<evidence type="ECO:0000256" key="6">
    <source>
        <dbReference type="ARBA" id="ARBA00023230"/>
    </source>
</evidence>
<dbReference type="Gene3D" id="3.40.30.10">
    <property type="entry name" value="Glutaredoxin"/>
    <property type="match status" value="2"/>
</dbReference>
<evidence type="ECO:0000256" key="4">
    <source>
        <dbReference type="ARBA" id="ARBA00022824"/>
    </source>
</evidence>
<keyword evidence="6" id="KW-0834">Unfolded protein response</keyword>
<reference evidence="12" key="2">
    <citation type="submission" date="2025-08" db="UniProtKB">
        <authorList>
            <consortium name="Ensembl"/>
        </authorList>
    </citation>
    <scope>IDENTIFICATION</scope>
</reference>
<evidence type="ECO:0000256" key="1">
    <source>
        <dbReference type="ARBA" id="ARBA00004319"/>
    </source>
</evidence>
<comment type="subunit">
    <text evidence="8">Interacts with PDIA3.</text>
</comment>
<dbReference type="KEGG" id="acs:100552786"/>
<dbReference type="GeneTree" id="ENSGT00930000151058"/>
<dbReference type="PANTHER" id="PTHR18929:SF193">
    <property type="entry name" value="ENDOPLASMIC RETICULUM RESIDENT PROTEIN 27"/>
    <property type="match status" value="1"/>
</dbReference>
<dbReference type="HOGENOM" id="CLU_088451_0_0_1"/>
<dbReference type="InParanoid" id="G1KKJ4"/>
<feature type="signal peptide" evidence="11">
    <location>
        <begin position="1"/>
        <end position="18"/>
    </location>
</feature>
<dbReference type="eggNOG" id="KOG0191">
    <property type="taxonomic scope" value="Eukaryota"/>
</dbReference>
<dbReference type="CDD" id="cd02982">
    <property type="entry name" value="PDI_b'_family"/>
    <property type="match status" value="1"/>
</dbReference>
<dbReference type="GO" id="GO:0005783">
    <property type="term" value="C:endoplasmic reticulum"/>
    <property type="evidence" value="ECO:0000318"/>
    <property type="project" value="GO_Central"/>
</dbReference>
<evidence type="ECO:0000256" key="8">
    <source>
        <dbReference type="ARBA" id="ARBA00063308"/>
    </source>
</evidence>
<dbReference type="Ensembl" id="ENSACAT00000010817.4">
    <property type="protein sequence ID" value="ENSACAP00000010599.3"/>
    <property type="gene ID" value="ENSACAG00000010795.4"/>
</dbReference>
<gene>
    <name evidence="12" type="primary">ERP27</name>
</gene>
<comment type="similarity">
    <text evidence="2">Belongs to the protein disulfide isomerase family.</text>
</comment>
<dbReference type="GO" id="GO:0006986">
    <property type="term" value="P:response to unfolded protein"/>
    <property type="evidence" value="ECO:0007669"/>
    <property type="project" value="UniProtKB-KW"/>
</dbReference>
<evidence type="ECO:0000256" key="5">
    <source>
        <dbReference type="ARBA" id="ARBA00023180"/>
    </source>
</evidence>
<dbReference type="SUPFAM" id="SSF52833">
    <property type="entry name" value="Thioredoxin-like"/>
    <property type="match status" value="2"/>
</dbReference>
<dbReference type="FunFam" id="3.40.30.10:FF:000212">
    <property type="entry name" value="Endoplasmic reticulum resident protein 27"/>
    <property type="match status" value="1"/>
</dbReference>
<feature type="chain" id="PRO_5003412748" description="Endoplasmic reticulum resident protein 27" evidence="11">
    <location>
        <begin position="19"/>
        <end position="267"/>
    </location>
</feature>
<sequence>MRSSILWGFYVMFFVGYAEEVSTSEGTVKGPRKPVLLEDVAATEAFINAAEVVVVGFFKDSERPEVSEFLIMVQNIPEVPFAIANGSQVLSHYNVTRNTISLFRMVDNKRQDVEIEDIKGLDANKLSRFVRANELRWVTEYNPMTAVGLFDSVVETHLLLLTNKSSPMHTEMMNKYREAAKLFQGKLLFILVDILAKGNDRVMSYFHLKKSQLPALAAYHTPDEEQEVLSLDDISVEIIKEFCDGFLQKLQAKEKLKTEDKVLKEEL</sequence>